<evidence type="ECO:0000313" key="3">
    <source>
        <dbReference type="Proteomes" id="UP000178812"/>
    </source>
</evidence>
<dbReference type="AlphaFoldDB" id="A0A1F7WRF3"/>
<accession>A0A1F7WRF3</accession>
<keyword evidence="1" id="KW-1133">Transmembrane helix</keyword>
<sequence length="130" mass="14328">MDSNIDIGEKQEEVPPTVKVSPAGLIKSRLISFKDNFGKFVSDPKNRKVVILAGALFLIVVFVVLAVVAAQLFNRPKEVGKGSPTVVETPQATSSPETIDSKLKFLRDELNLGFEDRSLLPPQIEFDIEF</sequence>
<keyword evidence="1" id="KW-0472">Membrane</keyword>
<comment type="caution">
    <text evidence="2">The sequence shown here is derived from an EMBL/GenBank/DDBJ whole genome shotgun (WGS) entry which is preliminary data.</text>
</comment>
<feature type="transmembrane region" description="Helical" evidence="1">
    <location>
        <begin position="49"/>
        <end position="73"/>
    </location>
</feature>
<protein>
    <submittedName>
        <fullName evidence="2">Uncharacterized protein</fullName>
    </submittedName>
</protein>
<dbReference type="Proteomes" id="UP000178812">
    <property type="component" value="Unassembled WGS sequence"/>
</dbReference>
<gene>
    <name evidence="2" type="ORF">A2125_02065</name>
</gene>
<keyword evidence="1" id="KW-0812">Transmembrane</keyword>
<organism evidence="2 3">
    <name type="scientific">Candidatus Woesebacteria bacterium GWB1_43_5</name>
    <dbReference type="NCBI Taxonomy" id="1802474"/>
    <lineage>
        <taxon>Bacteria</taxon>
        <taxon>Candidatus Woeseibacteriota</taxon>
    </lineage>
</organism>
<reference evidence="2 3" key="1">
    <citation type="journal article" date="2016" name="Nat. Commun.">
        <title>Thousands of microbial genomes shed light on interconnected biogeochemical processes in an aquifer system.</title>
        <authorList>
            <person name="Anantharaman K."/>
            <person name="Brown C.T."/>
            <person name="Hug L.A."/>
            <person name="Sharon I."/>
            <person name="Castelle C.J."/>
            <person name="Probst A.J."/>
            <person name="Thomas B.C."/>
            <person name="Singh A."/>
            <person name="Wilkins M.J."/>
            <person name="Karaoz U."/>
            <person name="Brodie E.L."/>
            <person name="Williams K.H."/>
            <person name="Hubbard S.S."/>
            <person name="Banfield J.F."/>
        </authorList>
    </citation>
    <scope>NUCLEOTIDE SEQUENCE [LARGE SCALE GENOMIC DNA]</scope>
</reference>
<dbReference type="EMBL" id="MGFM01000040">
    <property type="protein sequence ID" value="OGM05370.1"/>
    <property type="molecule type" value="Genomic_DNA"/>
</dbReference>
<evidence type="ECO:0000256" key="1">
    <source>
        <dbReference type="SAM" id="Phobius"/>
    </source>
</evidence>
<name>A0A1F7WRF3_9BACT</name>
<evidence type="ECO:0000313" key="2">
    <source>
        <dbReference type="EMBL" id="OGM05370.1"/>
    </source>
</evidence>
<proteinExistence type="predicted"/>